<geneLocation type="plasmid" evidence="4">
    <name>pC6.5c</name>
</geneLocation>
<dbReference type="InterPro" id="IPR008972">
    <property type="entry name" value="Cupredoxin"/>
</dbReference>
<gene>
    <name evidence="2" type="ORF">pC5.8a_206</name>
    <name evidence="3" type="ORF">pC6.5b_441</name>
    <name evidence="4" type="ORF">pC6.5c_597</name>
</gene>
<protein>
    <submittedName>
        <fullName evidence="4">Putative amicyanin</fullName>
    </submittedName>
</protein>
<dbReference type="AlphaFoldDB" id="A0A7S4ZST4"/>
<dbReference type="Gene3D" id="2.60.40.420">
    <property type="entry name" value="Cupredoxins - blue copper proteins"/>
    <property type="match status" value="1"/>
</dbReference>
<geneLocation type="plasmid" evidence="3">
    <name>pC6.5b</name>
</geneLocation>
<keyword evidence="1" id="KW-0732">Signal</keyword>
<organism evidence="4">
    <name type="scientific">Rhizobium rhizogenes</name>
    <name type="common">Agrobacterium rhizogenes</name>
    <dbReference type="NCBI Taxonomy" id="359"/>
    <lineage>
        <taxon>Bacteria</taxon>
        <taxon>Pseudomonadati</taxon>
        <taxon>Pseudomonadota</taxon>
        <taxon>Alphaproteobacteria</taxon>
        <taxon>Hyphomicrobiales</taxon>
        <taxon>Rhizobiaceae</taxon>
        <taxon>Rhizobium/Agrobacterium group</taxon>
        <taxon>Rhizobium</taxon>
    </lineage>
</organism>
<reference evidence="4" key="1">
    <citation type="submission" date="2018-12" db="EMBL/GenBank/DDBJ databases">
        <title>Three Rhizobium rhizogenes strains isolated from the same crown gall tumor carry diverse plasmids.</title>
        <authorList>
            <person name="Pulawska J."/>
            <person name="Kuzmanovic N."/>
        </authorList>
    </citation>
    <scope>NUCLEOTIDE SEQUENCE</scope>
    <source>
        <strain evidence="4">C6.5</strain>
        <strain evidence="2">Colt5.8</strain>
        <plasmid evidence="3">pC6.5b</plasmid>
        <plasmid evidence="4">pC6.5c</plasmid>
        <plasmid evidence="2">pColt5.8a</plasmid>
    </source>
</reference>
<dbReference type="SUPFAM" id="SSF49503">
    <property type="entry name" value="Cupredoxins"/>
    <property type="match status" value="1"/>
</dbReference>
<name>A0A7S4ZST4_RHIRH</name>
<dbReference type="EMBL" id="MK318988">
    <property type="protein sequence ID" value="QCL10490.1"/>
    <property type="molecule type" value="Genomic_DNA"/>
</dbReference>
<dbReference type="EMBL" id="MK318987">
    <property type="protein sequence ID" value="QCL10335.1"/>
    <property type="molecule type" value="Genomic_DNA"/>
</dbReference>
<evidence type="ECO:0000256" key="1">
    <source>
        <dbReference type="SAM" id="SignalP"/>
    </source>
</evidence>
<dbReference type="RefSeq" id="WP_174014859.1">
    <property type="nucleotide sequence ID" value="NZ_MK318971.1"/>
</dbReference>
<keyword evidence="4" id="KW-0614">Plasmid</keyword>
<evidence type="ECO:0000313" key="2">
    <source>
        <dbReference type="EMBL" id="QCL09698.1"/>
    </source>
</evidence>
<geneLocation type="plasmid" evidence="2">
    <name>pColt5.8a</name>
</geneLocation>
<evidence type="ECO:0000313" key="4">
    <source>
        <dbReference type="EMBL" id="QCL10490.1"/>
    </source>
</evidence>
<accession>A0A7S4ZST4</accession>
<evidence type="ECO:0000313" key="3">
    <source>
        <dbReference type="EMBL" id="QCL10335.1"/>
    </source>
</evidence>
<feature type="chain" id="PRO_5040627140" evidence="1">
    <location>
        <begin position="29"/>
        <end position="110"/>
    </location>
</feature>
<feature type="signal peptide" evidence="1">
    <location>
        <begin position="1"/>
        <end position="28"/>
    </location>
</feature>
<proteinExistence type="predicted"/>
<sequence length="110" mass="11798">MARGVTAKLLPAVVAGLLLTAIGTGAPAAEYQIVVANMKFGSPPNSLRVGDVIVWRNDDIFRHTATARDASFDIDLPAKSQAPMTIKQVGAVEFYCRFHPMMTGKLSILP</sequence>
<dbReference type="EMBL" id="MK318971">
    <property type="protein sequence ID" value="QCL09698.1"/>
    <property type="molecule type" value="Genomic_DNA"/>
</dbReference>